<evidence type="ECO:0000313" key="2">
    <source>
        <dbReference type="EMBL" id="KAJ4177548.1"/>
    </source>
</evidence>
<reference evidence="2" key="1">
    <citation type="submission" date="2022-09" db="EMBL/GenBank/DDBJ databases">
        <title>Fusarium specimens isolated from Avocado Roots.</title>
        <authorList>
            <person name="Stajich J."/>
            <person name="Roper C."/>
            <person name="Heimlech-Rivalta G."/>
        </authorList>
    </citation>
    <scope>NUCLEOTIDE SEQUENCE</scope>
    <source>
        <strain evidence="2">A02</strain>
    </source>
</reference>
<comment type="caution">
    <text evidence="2">The sequence shown here is derived from an EMBL/GenBank/DDBJ whole genome shotgun (WGS) entry which is preliminary data.</text>
</comment>
<dbReference type="Pfam" id="PF10528">
    <property type="entry name" value="GLEYA"/>
    <property type="match status" value="1"/>
</dbReference>
<dbReference type="PROSITE" id="PS51820">
    <property type="entry name" value="PA14"/>
    <property type="match status" value="1"/>
</dbReference>
<evidence type="ECO:0000259" key="1">
    <source>
        <dbReference type="PROSITE" id="PS51820"/>
    </source>
</evidence>
<proteinExistence type="predicted"/>
<dbReference type="Proteomes" id="UP001152087">
    <property type="component" value="Unassembled WGS sequence"/>
</dbReference>
<dbReference type="Gene3D" id="2.60.120.1560">
    <property type="match status" value="1"/>
</dbReference>
<dbReference type="AlphaFoldDB" id="A0A9W8UVG6"/>
<feature type="domain" description="PA14" evidence="1">
    <location>
        <begin position="139"/>
        <end position="312"/>
    </location>
</feature>
<name>A0A9W8UVG6_9HYPO</name>
<dbReference type="InterPro" id="IPR037524">
    <property type="entry name" value="PA14/GLEYA"/>
</dbReference>
<protein>
    <recommendedName>
        <fullName evidence="1">PA14 domain-containing protein</fullName>
    </recommendedName>
</protein>
<evidence type="ECO:0000313" key="3">
    <source>
        <dbReference type="Proteomes" id="UP001152087"/>
    </source>
</evidence>
<dbReference type="InterPro" id="IPR018871">
    <property type="entry name" value="GLEYA_adhesin_domain"/>
</dbReference>
<sequence>MTWVSNAFLISTEYETVGPSSFYKFELTTVTGDAVTSIETALYAVTTVETVVETEIEWATDTITRTRSTDTITCLNSAYTHVPPVATVETAESPLITAERRSDEGSTELVTTTSVSTFKSTVTEKKTTTVTAYVVETTFAPNGLLYRRYNNEFDAKVYDDGFTPSYFKDQDVLSTGHVTSLYFDNWGTGSTLTLPGSGTFEASWSALVFNGFFFAEESGTFTFYCFGQTIDNWGYFWVGDAAYDWDTDSYAIEATRTGYDPTLWKGGFYRVELRKGDAIPITYLWANGGESARNDLVVVTPSGKQVQGSEGFLVQACDLDVFA</sequence>
<accession>A0A9W8UVG6</accession>
<keyword evidence="3" id="KW-1185">Reference proteome</keyword>
<dbReference type="OrthoDB" id="4388755at2759"/>
<dbReference type="EMBL" id="JAOQAV010000101">
    <property type="protein sequence ID" value="KAJ4177548.1"/>
    <property type="molecule type" value="Genomic_DNA"/>
</dbReference>
<organism evidence="2 3">
    <name type="scientific">Fusarium falciforme</name>
    <dbReference type="NCBI Taxonomy" id="195108"/>
    <lineage>
        <taxon>Eukaryota</taxon>
        <taxon>Fungi</taxon>
        <taxon>Dikarya</taxon>
        <taxon>Ascomycota</taxon>
        <taxon>Pezizomycotina</taxon>
        <taxon>Sordariomycetes</taxon>
        <taxon>Hypocreomycetidae</taxon>
        <taxon>Hypocreales</taxon>
        <taxon>Nectriaceae</taxon>
        <taxon>Fusarium</taxon>
        <taxon>Fusarium solani species complex</taxon>
    </lineage>
</organism>
<gene>
    <name evidence="2" type="ORF">NW755_013791</name>
</gene>